<reference evidence="1" key="2">
    <citation type="submission" date="2020-11" db="EMBL/GenBank/DDBJ databases">
        <authorList>
            <person name="McCartney M.A."/>
            <person name="Auch B."/>
            <person name="Kono T."/>
            <person name="Mallez S."/>
            <person name="Becker A."/>
            <person name="Gohl D.M."/>
            <person name="Silverstein K.A.T."/>
            <person name="Koren S."/>
            <person name="Bechman K.B."/>
            <person name="Herman A."/>
            <person name="Abrahante J.E."/>
            <person name="Garbe J."/>
        </authorList>
    </citation>
    <scope>NUCLEOTIDE SEQUENCE</scope>
    <source>
        <strain evidence="1">Duluth1</strain>
        <tissue evidence="1">Whole animal</tissue>
    </source>
</reference>
<dbReference type="Proteomes" id="UP000828390">
    <property type="component" value="Unassembled WGS sequence"/>
</dbReference>
<keyword evidence="2" id="KW-1185">Reference proteome</keyword>
<accession>A0A9D4KEX8</accession>
<evidence type="ECO:0000313" key="2">
    <source>
        <dbReference type="Proteomes" id="UP000828390"/>
    </source>
</evidence>
<dbReference type="AlphaFoldDB" id="A0A9D4KEX8"/>
<proteinExistence type="predicted"/>
<dbReference type="EMBL" id="JAIWYP010000004">
    <property type="protein sequence ID" value="KAH3838189.1"/>
    <property type="molecule type" value="Genomic_DNA"/>
</dbReference>
<protein>
    <submittedName>
        <fullName evidence="1">Uncharacterized protein</fullName>
    </submittedName>
</protein>
<sequence>MMLHVKEPTHIRGHTLDVVITRDTVDTVSNVVDTDPGLSVGLRNISKDHYAVIFYARSSKPAPVRKTVALGKL</sequence>
<evidence type="ECO:0000313" key="1">
    <source>
        <dbReference type="EMBL" id="KAH3838189.1"/>
    </source>
</evidence>
<name>A0A9D4KEX8_DREPO</name>
<reference evidence="1" key="1">
    <citation type="journal article" date="2019" name="bioRxiv">
        <title>The Genome of the Zebra Mussel, Dreissena polymorpha: A Resource for Invasive Species Research.</title>
        <authorList>
            <person name="McCartney M.A."/>
            <person name="Auch B."/>
            <person name="Kono T."/>
            <person name="Mallez S."/>
            <person name="Zhang Y."/>
            <person name="Obille A."/>
            <person name="Becker A."/>
            <person name="Abrahante J.E."/>
            <person name="Garbe J."/>
            <person name="Badalamenti J.P."/>
            <person name="Herman A."/>
            <person name="Mangelson H."/>
            <person name="Liachko I."/>
            <person name="Sullivan S."/>
            <person name="Sone E.D."/>
            <person name="Koren S."/>
            <person name="Silverstein K.A.T."/>
            <person name="Beckman K.B."/>
            <person name="Gohl D.M."/>
        </authorList>
    </citation>
    <scope>NUCLEOTIDE SEQUENCE</scope>
    <source>
        <strain evidence="1">Duluth1</strain>
        <tissue evidence="1">Whole animal</tissue>
    </source>
</reference>
<organism evidence="1 2">
    <name type="scientific">Dreissena polymorpha</name>
    <name type="common">Zebra mussel</name>
    <name type="synonym">Mytilus polymorpha</name>
    <dbReference type="NCBI Taxonomy" id="45954"/>
    <lineage>
        <taxon>Eukaryota</taxon>
        <taxon>Metazoa</taxon>
        <taxon>Spiralia</taxon>
        <taxon>Lophotrochozoa</taxon>
        <taxon>Mollusca</taxon>
        <taxon>Bivalvia</taxon>
        <taxon>Autobranchia</taxon>
        <taxon>Heteroconchia</taxon>
        <taxon>Euheterodonta</taxon>
        <taxon>Imparidentia</taxon>
        <taxon>Neoheterodontei</taxon>
        <taxon>Myida</taxon>
        <taxon>Dreissenoidea</taxon>
        <taxon>Dreissenidae</taxon>
        <taxon>Dreissena</taxon>
    </lineage>
</organism>
<comment type="caution">
    <text evidence="1">The sequence shown here is derived from an EMBL/GenBank/DDBJ whole genome shotgun (WGS) entry which is preliminary data.</text>
</comment>
<gene>
    <name evidence="1" type="ORF">DPMN_111597</name>
</gene>